<dbReference type="WBParaSite" id="GPUH_0001938101-mRNA-1">
    <property type="protein sequence ID" value="GPUH_0001938101-mRNA-1"/>
    <property type="gene ID" value="GPUH_0001938101"/>
</dbReference>
<reference evidence="1" key="1">
    <citation type="submission" date="2016-06" db="UniProtKB">
        <authorList>
            <consortium name="WormBaseParasite"/>
        </authorList>
    </citation>
    <scope>IDENTIFICATION</scope>
</reference>
<sequence length="296" mass="33392">LLGTTANSEESVLTGVSDDALSTLKSFLECFGSYDVADVLNDLSAQTYGMLLASSTNSLFLPLAIANDDDRLLEDVLKPKSKSSLRRPQKIVQRCELRGVLPASNKFLSVVDEDIQKRTLKTTSTSAFVHEAASAMVTSCRRKDLLVNREEGSAPLSIPEKTPMQPEQKLKIASVEQLKQLADRKDYDGLRQLLSEHRWPPYRHLKTFISQIFNVFIVDAESVEGAIWLMDNFASVNSRVVLPNTIILLLLTRIVRDKGVKAATDYAHHYRNLFLVRPRTIFIFMLLFVRRHITEL</sequence>
<protein>
    <submittedName>
        <fullName evidence="1">Transcription initiation factor TFIID subunit 8</fullName>
    </submittedName>
</protein>
<accession>A0A183EEG5</accession>
<evidence type="ECO:0000313" key="1">
    <source>
        <dbReference type="WBParaSite" id="GPUH_0001938101-mRNA-1"/>
    </source>
</evidence>
<proteinExistence type="predicted"/>
<name>A0A183EEG5_9BILA</name>
<organism evidence="1">
    <name type="scientific">Gongylonema pulchrum</name>
    <dbReference type="NCBI Taxonomy" id="637853"/>
    <lineage>
        <taxon>Eukaryota</taxon>
        <taxon>Metazoa</taxon>
        <taxon>Ecdysozoa</taxon>
        <taxon>Nematoda</taxon>
        <taxon>Chromadorea</taxon>
        <taxon>Rhabditida</taxon>
        <taxon>Spirurina</taxon>
        <taxon>Spiruromorpha</taxon>
        <taxon>Spiruroidea</taxon>
        <taxon>Gongylonematidae</taxon>
        <taxon>Gongylonema</taxon>
    </lineage>
</organism>
<dbReference type="AlphaFoldDB" id="A0A183EEG5"/>